<organism evidence="1 2">
    <name type="scientific">Ameca splendens</name>
    <dbReference type="NCBI Taxonomy" id="208324"/>
    <lineage>
        <taxon>Eukaryota</taxon>
        <taxon>Metazoa</taxon>
        <taxon>Chordata</taxon>
        <taxon>Craniata</taxon>
        <taxon>Vertebrata</taxon>
        <taxon>Euteleostomi</taxon>
        <taxon>Actinopterygii</taxon>
        <taxon>Neopterygii</taxon>
        <taxon>Teleostei</taxon>
        <taxon>Neoteleostei</taxon>
        <taxon>Acanthomorphata</taxon>
        <taxon>Ovalentaria</taxon>
        <taxon>Atherinomorphae</taxon>
        <taxon>Cyprinodontiformes</taxon>
        <taxon>Goodeidae</taxon>
        <taxon>Ameca</taxon>
    </lineage>
</organism>
<dbReference type="Proteomes" id="UP001469553">
    <property type="component" value="Unassembled WGS sequence"/>
</dbReference>
<dbReference type="EMBL" id="JAHRIP010060517">
    <property type="protein sequence ID" value="MEQ2304902.1"/>
    <property type="molecule type" value="Genomic_DNA"/>
</dbReference>
<gene>
    <name evidence="1" type="ORF">AMECASPLE_032050</name>
</gene>
<proteinExistence type="predicted"/>
<reference evidence="1 2" key="1">
    <citation type="submission" date="2021-06" db="EMBL/GenBank/DDBJ databases">
        <authorList>
            <person name="Palmer J.M."/>
        </authorList>
    </citation>
    <scope>NUCLEOTIDE SEQUENCE [LARGE SCALE GENOMIC DNA]</scope>
    <source>
        <strain evidence="1 2">AS_MEX2019</strain>
        <tissue evidence="1">Muscle</tissue>
    </source>
</reference>
<evidence type="ECO:0000313" key="2">
    <source>
        <dbReference type="Proteomes" id="UP001469553"/>
    </source>
</evidence>
<keyword evidence="2" id="KW-1185">Reference proteome</keyword>
<accession>A0ABV0ZF83</accession>
<evidence type="ECO:0000313" key="1">
    <source>
        <dbReference type="EMBL" id="MEQ2304902.1"/>
    </source>
</evidence>
<comment type="caution">
    <text evidence="1">The sequence shown here is derived from an EMBL/GenBank/DDBJ whole genome shotgun (WGS) entry which is preliminary data.</text>
</comment>
<protein>
    <submittedName>
        <fullName evidence="1">Uncharacterized protein</fullName>
    </submittedName>
</protein>
<name>A0ABV0ZF83_9TELE</name>
<sequence length="67" mass="7763">MIKLSKNVDNKSHNHQLTEELLITEMREKSLNTLLIFPHLRPSSHTVTSNNPQTNFYRTNFANVGKI</sequence>